<dbReference type="InterPro" id="IPR003754">
    <property type="entry name" value="4pyrrol_synth_uPrphyn_synth"/>
</dbReference>
<comment type="catalytic activity">
    <reaction evidence="8 9">
        <text>hydroxymethylbilane = uroporphyrinogen III + H2O</text>
        <dbReference type="Rhea" id="RHEA:18965"/>
        <dbReference type="ChEBI" id="CHEBI:15377"/>
        <dbReference type="ChEBI" id="CHEBI:57308"/>
        <dbReference type="ChEBI" id="CHEBI:57845"/>
        <dbReference type="EC" id="4.2.1.75"/>
    </reaction>
</comment>
<comment type="function">
    <text evidence="6 9">Catalyzes cyclization of the linear tetrapyrrole, hydroxymethylbilane, to the macrocyclic uroporphyrinogen III.</text>
</comment>
<keyword evidence="12" id="KW-1185">Reference proteome</keyword>
<dbReference type="PANTHER" id="PTHR38042">
    <property type="entry name" value="UROPORPHYRINOGEN-III SYNTHASE, CHLOROPLASTIC"/>
    <property type="match status" value="1"/>
</dbReference>
<dbReference type="Gene3D" id="3.40.50.10090">
    <property type="match status" value="2"/>
</dbReference>
<protein>
    <recommendedName>
        <fullName evidence="7 9">Uroporphyrinogen-III synthase</fullName>
        <ecNumber evidence="3 9">4.2.1.75</ecNumber>
    </recommendedName>
</protein>
<dbReference type="Pfam" id="PF02602">
    <property type="entry name" value="HEM4"/>
    <property type="match status" value="1"/>
</dbReference>
<name>A0ABT3ABX4_9ALTE</name>
<comment type="caution">
    <text evidence="11">The sequence shown here is derived from an EMBL/GenBank/DDBJ whole genome shotgun (WGS) entry which is preliminary data.</text>
</comment>
<proteinExistence type="inferred from homology"/>
<gene>
    <name evidence="11" type="ORF">OE749_15930</name>
</gene>
<dbReference type="PANTHER" id="PTHR38042:SF1">
    <property type="entry name" value="UROPORPHYRINOGEN-III SYNTHASE, CHLOROPLASTIC"/>
    <property type="match status" value="1"/>
</dbReference>
<evidence type="ECO:0000256" key="4">
    <source>
        <dbReference type="ARBA" id="ARBA00023239"/>
    </source>
</evidence>
<comment type="similarity">
    <text evidence="2 9">Belongs to the uroporphyrinogen-III synthase family.</text>
</comment>
<evidence type="ECO:0000256" key="2">
    <source>
        <dbReference type="ARBA" id="ARBA00008133"/>
    </source>
</evidence>
<evidence type="ECO:0000256" key="3">
    <source>
        <dbReference type="ARBA" id="ARBA00013109"/>
    </source>
</evidence>
<dbReference type="EC" id="4.2.1.75" evidence="3 9"/>
<accession>A0ABT3ABX4</accession>
<dbReference type="Proteomes" id="UP001652504">
    <property type="component" value="Unassembled WGS sequence"/>
</dbReference>
<evidence type="ECO:0000313" key="11">
    <source>
        <dbReference type="EMBL" id="MCV2886182.1"/>
    </source>
</evidence>
<dbReference type="CDD" id="cd06578">
    <property type="entry name" value="HemD"/>
    <property type="match status" value="1"/>
</dbReference>
<reference evidence="11 12" key="1">
    <citation type="submission" date="2022-10" db="EMBL/GenBank/DDBJ databases">
        <title>Aestuariibacter sp. AA17 isolated from Montipora capitata coral fragment.</title>
        <authorList>
            <person name="Emsley S.A."/>
            <person name="Pfannmuller K.M."/>
            <person name="Loughran R.M."/>
            <person name="Shlafstein M."/>
            <person name="Papke E."/>
            <person name="Saw J.H."/>
            <person name="Ushijima B."/>
            <person name="Videau P."/>
        </authorList>
    </citation>
    <scope>NUCLEOTIDE SEQUENCE [LARGE SCALE GENOMIC DNA]</scope>
    <source>
        <strain evidence="11 12">AA17</strain>
    </source>
</reference>
<evidence type="ECO:0000256" key="8">
    <source>
        <dbReference type="ARBA" id="ARBA00048617"/>
    </source>
</evidence>
<evidence type="ECO:0000313" key="12">
    <source>
        <dbReference type="Proteomes" id="UP001652504"/>
    </source>
</evidence>
<keyword evidence="5 9" id="KW-0627">Porphyrin biosynthesis</keyword>
<keyword evidence="4 9" id="KW-0456">Lyase</keyword>
<evidence type="ECO:0000256" key="6">
    <source>
        <dbReference type="ARBA" id="ARBA00037589"/>
    </source>
</evidence>
<dbReference type="InterPro" id="IPR036108">
    <property type="entry name" value="4pyrrol_syn_uPrphyn_synt_sf"/>
</dbReference>
<dbReference type="RefSeq" id="WP_263713471.1">
    <property type="nucleotide sequence ID" value="NZ_JAOWKX010000009.1"/>
</dbReference>
<comment type="pathway">
    <text evidence="1 9">Porphyrin-containing compound metabolism; protoporphyrin-IX biosynthesis; coproporphyrinogen-III from 5-aminolevulinate: step 3/4.</text>
</comment>
<dbReference type="EMBL" id="JAOWKX010000009">
    <property type="protein sequence ID" value="MCV2886182.1"/>
    <property type="molecule type" value="Genomic_DNA"/>
</dbReference>
<dbReference type="InterPro" id="IPR039793">
    <property type="entry name" value="UROS/Hem4"/>
</dbReference>
<organism evidence="11 12">
    <name type="scientific">Fluctibacter corallii</name>
    <dbReference type="NCBI Taxonomy" id="2984329"/>
    <lineage>
        <taxon>Bacteria</taxon>
        <taxon>Pseudomonadati</taxon>
        <taxon>Pseudomonadota</taxon>
        <taxon>Gammaproteobacteria</taxon>
        <taxon>Alteromonadales</taxon>
        <taxon>Alteromonadaceae</taxon>
        <taxon>Fluctibacter</taxon>
    </lineage>
</organism>
<evidence type="ECO:0000256" key="7">
    <source>
        <dbReference type="ARBA" id="ARBA00040167"/>
    </source>
</evidence>
<evidence type="ECO:0000256" key="1">
    <source>
        <dbReference type="ARBA" id="ARBA00004772"/>
    </source>
</evidence>
<evidence type="ECO:0000256" key="5">
    <source>
        <dbReference type="ARBA" id="ARBA00023244"/>
    </source>
</evidence>
<feature type="domain" description="Tetrapyrrole biosynthesis uroporphyrinogen III synthase" evidence="10">
    <location>
        <begin position="18"/>
        <end position="233"/>
    </location>
</feature>
<sequence length="241" mass="26542">MSVLLVRPKYKLTKSLAAFSHAGLNATGIALIDNVIRPDDLDRLAHHPISDSDIVVCVSPFAARTALGNPLITRQIRKAKRIIAVGSSTALCFKARGLESISPENETSEGVLALEDLHSVSDRKIIILKGMGGRTLIADTLIQRGAIVTPFSVYERQRLQSCYQPDEIRPDEIVWIVVTSAEQAELLASLNQFSWTRSKHWIVVSNRIAHLLEDKGIQQISVSTAANDDALIAKVRTLMER</sequence>
<dbReference type="SUPFAM" id="SSF69618">
    <property type="entry name" value="HemD-like"/>
    <property type="match status" value="1"/>
</dbReference>
<evidence type="ECO:0000256" key="9">
    <source>
        <dbReference type="RuleBase" id="RU366031"/>
    </source>
</evidence>
<evidence type="ECO:0000259" key="10">
    <source>
        <dbReference type="Pfam" id="PF02602"/>
    </source>
</evidence>